<feature type="transmembrane region" description="Helical" evidence="8">
    <location>
        <begin position="164"/>
        <end position="184"/>
    </location>
</feature>
<dbReference type="OrthoDB" id="6500128at2759"/>
<dbReference type="CDD" id="cd18577">
    <property type="entry name" value="ABC_6TM_Pgp_ABCB1_D1_like"/>
    <property type="match status" value="1"/>
</dbReference>
<dbReference type="GO" id="GO:0090374">
    <property type="term" value="P:oligopeptide export from mitochondrion"/>
    <property type="evidence" value="ECO:0007669"/>
    <property type="project" value="TreeGrafter"/>
</dbReference>
<comment type="subcellular location">
    <subcellularLocation>
        <location evidence="1">Membrane</location>
        <topology evidence="1">Multi-pass membrane protein</topology>
    </subcellularLocation>
</comment>
<feature type="domain" description="ABC transporter" evidence="9">
    <location>
        <begin position="279"/>
        <end position="518"/>
    </location>
</feature>
<feature type="transmembrane region" description="Helical" evidence="8">
    <location>
        <begin position="794"/>
        <end position="812"/>
    </location>
</feature>
<feature type="transmembrane region" description="Helical" evidence="8">
    <location>
        <begin position="674"/>
        <end position="695"/>
    </location>
</feature>
<evidence type="ECO:0000256" key="2">
    <source>
        <dbReference type="ARBA" id="ARBA00022448"/>
    </source>
</evidence>
<dbReference type="GO" id="GO:0016887">
    <property type="term" value="F:ATP hydrolysis activity"/>
    <property type="evidence" value="ECO:0007669"/>
    <property type="project" value="InterPro"/>
</dbReference>
<keyword evidence="2" id="KW-0813">Transport</keyword>
<dbReference type="InterPro" id="IPR011527">
    <property type="entry name" value="ABC1_TM_dom"/>
</dbReference>
<protein>
    <submittedName>
        <fullName evidence="11">p-loop containing nucleoside triphosphate hydrolase protein</fullName>
    </submittedName>
</protein>
<dbReference type="FunFam" id="3.40.50.300:FF:000604">
    <property type="entry name" value="ABC transporter B family member 28"/>
    <property type="match status" value="2"/>
</dbReference>
<evidence type="ECO:0000259" key="10">
    <source>
        <dbReference type="PROSITE" id="PS50929"/>
    </source>
</evidence>
<keyword evidence="4" id="KW-0547">Nucleotide-binding</keyword>
<evidence type="ECO:0000313" key="12">
    <source>
        <dbReference type="Proteomes" id="UP000095009"/>
    </source>
</evidence>
<feature type="domain" description="ABC transmembrane type-1" evidence="10">
    <location>
        <begin position="628"/>
        <end position="936"/>
    </location>
</feature>
<evidence type="ECO:0000259" key="9">
    <source>
        <dbReference type="PROSITE" id="PS50893"/>
    </source>
</evidence>
<dbReference type="PROSITE" id="PS50929">
    <property type="entry name" value="ABC_TM1F"/>
    <property type="match status" value="2"/>
</dbReference>
<evidence type="ECO:0000256" key="4">
    <source>
        <dbReference type="ARBA" id="ARBA00022741"/>
    </source>
</evidence>
<keyword evidence="12" id="KW-1185">Reference proteome</keyword>
<feature type="transmembrane region" description="Helical" evidence="8">
    <location>
        <begin position="624"/>
        <end position="654"/>
    </location>
</feature>
<dbReference type="InterPro" id="IPR017871">
    <property type="entry name" value="ABC_transporter-like_CS"/>
</dbReference>
<dbReference type="CDD" id="cd03228">
    <property type="entry name" value="ABCC_MRP_Like"/>
    <property type="match status" value="1"/>
</dbReference>
<dbReference type="EMBL" id="KV454411">
    <property type="protein sequence ID" value="ODQ64541.1"/>
    <property type="molecule type" value="Genomic_DNA"/>
</dbReference>
<dbReference type="Gene3D" id="3.40.50.300">
    <property type="entry name" value="P-loop containing nucleotide triphosphate hydrolases"/>
    <property type="match status" value="2"/>
</dbReference>
<feature type="transmembrane region" description="Helical" evidence="8">
    <location>
        <begin position="89"/>
        <end position="113"/>
    </location>
</feature>
<name>A0A1E3PGM2_9ASCO</name>
<dbReference type="PROSITE" id="PS50893">
    <property type="entry name" value="ABC_TRANSPORTER_2"/>
    <property type="match status" value="2"/>
</dbReference>
<dbReference type="InterPro" id="IPR027417">
    <property type="entry name" value="P-loop_NTPase"/>
</dbReference>
<evidence type="ECO:0000313" key="11">
    <source>
        <dbReference type="EMBL" id="ODQ64541.1"/>
    </source>
</evidence>
<dbReference type="Pfam" id="PF00664">
    <property type="entry name" value="ABC_membrane"/>
    <property type="match status" value="2"/>
</dbReference>
<keyword evidence="7 8" id="KW-0472">Membrane</keyword>
<dbReference type="Pfam" id="PF00005">
    <property type="entry name" value="ABC_tran"/>
    <property type="match status" value="2"/>
</dbReference>
<dbReference type="InterPro" id="IPR003593">
    <property type="entry name" value="AAA+_ATPase"/>
</dbReference>
<dbReference type="AlphaFoldDB" id="A0A1E3PGM2"/>
<feature type="domain" description="ABC transporter" evidence="9">
    <location>
        <begin position="986"/>
        <end position="1226"/>
    </location>
</feature>
<dbReference type="CDD" id="cd18578">
    <property type="entry name" value="ABC_6TM_Pgp_ABCB1_D2_like"/>
    <property type="match status" value="1"/>
</dbReference>
<dbReference type="GO" id="GO:0005743">
    <property type="term" value="C:mitochondrial inner membrane"/>
    <property type="evidence" value="ECO:0007669"/>
    <property type="project" value="TreeGrafter"/>
</dbReference>
<proteinExistence type="predicted"/>
<dbReference type="GO" id="GO:0015421">
    <property type="term" value="F:ABC-type oligopeptide transporter activity"/>
    <property type="evidence" value="ECO:0007669"/>
    <property type="project" value="TreeGrafter"/>
</dbReference>
<keyword evidence="11" id="KW-0378">Hydrolase</keyword>
<dbReference type="InterPro" id="IPR039421">
    <property type="entry name" value="Type_1_exporter"/>
</dbReference>
<evidence type="ECO:0000256" key="5">
    <source>
        <dbReference type="ARBA" id="ARBA00022840"/>
    </source>
</evidence>
<dbReference type="Proteomes" id="UP000095009">
    <property type="component" value="Unassembled WGS sequence"/>
</dbReference>
<keyword evidence="5" id="KW-0067">ATP-binding</keyword>
<dbReference type="SUPFAM" id="SSF90123">
    <property type="entry name" value="ABC transporter transmembrane region"/>
    <property type="match status" value="2"/>
</dbReference>
<dbReference type="PANTHER" id="PTHR43394:SF15">
    <property type="entry name" value="ALPHA-FACTOR-TRANSPORTING ATPASE"/>
    <property type="match status" value="1"/>
</dbReference>
<evidence type="ECO:0000256" key="6">
    <source>
        <dbReference type="ARBA" id="ARBA00022989"/>
    </source>
</evidence>
<dbReference type="STRING" id="857566.A0A1E3PGM2"/>
<organism evidence="11 12">
    <name type="scientific">Nadsonia fulvescens var. elongata DSM 6958</name>
    <dbReference type="NCBI Taxonomy" id="857566"/>
    <lineage>
        <taxon>Eukaryota</taxon>
        <taxon>Fungi</taxon>
        <taxon>Dikarya</taxon>
        <taxon>Ascomycota</taxon>
        <taxon>Saccharomycotina</taxon>
        <taxon>Dipodascomycetes</taxon>
        <taxon>Dipodascales</taxon>
        <taxon>Dipodascales incertae sedis</taxon>
        <taxon>Nadsonia</taxon>
    </lineage>
</organism>
<evidence type="ECO:0000256" key="7">
    <source>
        <dbReference type="ARBA" id="ARBA00023136"/>
    </source>
</evidence>
<dbReference type="PROSITE" id="PS00211">
    <property type="entry name" value="ABC_TRANSPORTER_1"/>
    <property type="match status" value="2"/>
</dbReference>
<dbReference type="PANTHER" id="PTHR43394">
    <property type="entry name" value="ATP-DEPENDENT PERMEASE MDL1, MITOCHONDRIAL"/>
    <property type="match status" value="1"/>
</dbReference>
<keyword evidence="3 8" id="KW-0812">Transmembrane</keyword>
<accession>A0A1E3PGM2</accession>
<feature type="transmembrane region" description="Helical" evidence="8">
    <location>
        <begin position="204"/>
        <end position="222"/>
    </location>
</feature>
<feature type="transmembrane region" description="Helical" evidence="8">
    <location>
        <begin position="768"/>
        <end position="788"/>
    </location>
</feature>
<dbReference type="InterPro" id="IPR003439">
    <property type="entry name" value="ABC_transporter-like_ATP-bd"/>
</dbReference>
<dbReference type="Gene3D" id="1.20.1560.10">
    <property type="entry name" value="ABC transporter type 1, transmembrane domain"/>
    <property type="match status" value="1"/>
</dbReference>
<feature type="transmembrane region" description="Helical" evidence="8">
    <location>
        <begin position="871"/>
        <end position="895"/>
    </location>
</feature>
<feature type="transmembrane region" description="Helical" evidence="8">
    <location>
        <begin position="63"/>
        <end position="83"/>
    </location>
</feature>
<gene>
    <name evidence="11" type="ORF">NADFUDRAFT_26478</name>
</gene>
<dbReference type="SMART" id="SM00382">
    <property type="entry name" value="AAA"/>
    <property type="match status" value="2"/>
</dbReference>
<evidence type="ECO:0000256" key="1">
    <source>
        <dbReference type="ARBA" id="ARBA00004141"/>
    </source>
</evidence>
<sequence length="1229" mass="138093">MFGLLSLWYRFSDKQVQRAQTGIFNALIHKSMSWYDTQSGIMGTLALQNRNVQDLRLGTSASLAFTTESIISIIASLCTSFYFSWSLTLVILATFPIIMLVTGLFAGPINFYILQYKERNRSAAKVVDWCIESISTVKLFNAQSFEVKAFEEIISNSSRSYIRFINLMSMQQGIVQVFIMAMFVQGFWFGSHLVKAGKLSSGDVMSVFWSCMIVSESVNAIIPQMMFLQKALVSVSQICELIEDEHENESETLQLRKLNETVGKKQKSKIHPPECLGNICFNKVSFSYPSRPKSQVLRSLSLNVTPNCLTFIVGQSGSGKSSLCNILSGLYTKYKGEIRIDSYNIKSLSQKWLSENVTIVQQNSVIFDVSISTNIALGKGHENYKFVSKAQIEKACKFAELTATVNQFPLGLETIVSNNILSGGQKQRLAIARAYIRNTPILVLDEAVSALDFHTKKSLLKSIRQWRKNKSTIIITHEMNQIEPNDFVFVMNQGKVIQSGLRCEVENQTNSFFTNALSSPSQIHSGSMLCESEEKAYLTRNYLDNIRYKASSEFYEFSENNNLGRKRAFFKLHRISNVDRERDEEMNTGINQETDDERFASKVKHTNLFPLVWKLSKQIPNKSLFFCGGLAAVANGISAPLFSFTFSKLILGILPIGHGSSVTDVGSHKYLLKWSMIVLALAVIDGITTYAKLFLLETSTEMWIKEVREKCFRKVISRDAEWFSKLEDQRERDRKSRGRGGDMDKSSSTITDVIINETEDMRIIFTRFFSAIINIFALGTMGAIWSLIIGWKLSLVGMTLVPGIVVASKWFISVSEKWETIYQVCVLNMQALNHEVIGSISTIKALSLEAFFLGNYAELMVKANSIAKRKALMTSIGFGVDSIFALALQGLLLYYGLRLAAYGEYSYAQMMQVFSLLIFSLMQASQVLQTIPVMSRGKEAALRIQELLSAYDEGCIGKFSNLDNLYDKGNRFRKVYFRPELHHHKISIQNLSFKYASRPKYKVLNDLSLTINTGECIAITGQSGSGKSTLVSLLTKLYNPNAGDNGKILINDEYNLIEIDPFWYLEHVSLVTQYPVFFRGTIRENILYGYTDSNERAGIDEFIMNELLQGYETLLGDDTGGVGGSQISGGQAQRIAIARVILRQPRILILDECTSALDPGSSLLVQNTVKDIIRAQMSTVIMITHKPEMMRLANRVVVLSGGRIVQDGTYDDLAAKQNGQLYKLINHDS</sequence>
<evidence type="ECO:0000256" key="3">
    <source>
        <dbReference type="ARBA" id="ARBA00022692"/>
    </source>
</evidence>
<dbReference type="GO" id="GO:0005524">
    <property type="term" value="F:ATP binding"/>
    <property type="evidence" value="ECO:0007669"/>
    <property type="project" value="UniProtKB-KW"/>
</dbReference>
<dbReference type="SUPFAM" id="SSF52540">
    <property type="entry name" value="P-loop containing nucleoside triphosphate hydrolases"/>
    <property type="match status" value="2"/>
</dbReference>
<keyword evidence="6 8" id="KW-1133">Transmembrane helix</keyword>
<reference evidence="11 12" key="1">
    <citation type="journal article" date="2016" name="Proc. Natl. Acad. Sci. U.S.A.">
        <title>Comparative genomics of biotechnologically important yeasts.</title>
        <authorList>
            <person name="Riley R."/>
            <person name="Haridas S."/>
            <person name="Wolfe K.H."/>
            <person name="Lopes M.R."/>
            <person name="Hittinger C.T."/>
            <person name="Goeker M."/>
            <person name="Salamov A.A."/>
            <person name="Wisecaver J.H."/>
            <person name="Long T.M."/>
            <person name="Calvey C.H."/>
            <person name="Aerts A.L."/>
            <person name="Barry K.W."/>
            <person name="Choi C."/>
            <person name="Clum A."/>
            <person name="Coughlan A.Y."/>
            <person name="Deshpande S."/>
            <person name="Douglass A.P."/>
            <person name="Hanson S.J."/>
            <person name="Klenk H.-P."/>
            <person name="LaButti K.M."/>
            <person name="Lapidus A."/>
            <person name="Lindquist E.A."/>
            <person name="Lipzen A.M."/>
            <person name="Meier-Kolthoff J.P."/>
            <person name="Ohm R.A."/>
            <person name="Otillar R.P."/>
            <person name="Pangilinan J.L."/>
            <person name="Peng Y."/>
            <person name="Rokas A."/>
            <person name="Rosa C.A."/>
            <person name="Scheuner C."/>
            <person name="Sibirny A.A."/>
            <person name="Slot J.C."/>
            <person name="Stielow J.B."/>
            <person name="Sun H."/>
            <person name="Kurtzman C.P."/>
            <person name="Blackwell M."/>
            <person name="Grigoriev I.V."/>
            <person name="Jeffries T.W."/>
        </authorList>
    </citation>
    <scope>NUCLEOTIDE SEQUENCE [LARGE SCALE GENOMIC DNA]</scope>
    <source>
        <strain evidence="11 12">DSM 6958</strain>
    </source>
</reference>
<evidence type="ECO:0000256" key="8">
    <source>
        <dbReference type="SAM" id="Phobius"/>
    </source>
</evidence>
<dbReference type="InterPro" id="IPR036640">
    <property type="entry name" value="ABC1_TM_sf"/>
</dbReference>
<feature type="domain" description="ABC transmembrane type-1" evidence="10">
    <location>
        <begin position="1"/>
        <end position="230"/>
    </location>
</feature>